<organism evidence="1 2">
    <name type="scientific">Caerostris extrusa</name>
    <name type="common">Bark spider</name>
    <name type="synonym">Caerostris bankana</name>
    <dbReference type="NCBI Taxonomy" id="172846"/>
    <lineage>
        <taxon>Eukaryota</taxon>
        <taxon>Metazoa</taxon>
        <taxon>Ecdysozoa</taxon>
        <taxon>Arthropoda</taxon>
        <taxon>Chelicerata</taxon>
        <taxon>Arachnida</taxon>
        <taxon>Araneae</taxon>
        <taxon>Araneomorphae</taxon>
        <taxon>Entelegynae</taxon>
        <taxon>Araneoidea</taxon>
        <taxon>Araneidae</taxon>
        <taxon>Caerostris</taxon>
    </lineage>
</organism>
<evidence type="ECO:0000313" key="1">
    <source>
        <dbReference type="EMBL" id="GIY36470.1"/>
    </source>
</evidence>
<sequence>MGRGDFKDFAEADIVELMADKELDEDDLIGMVNKTNDRGRGPVKVEPKPVAFTAKVIREGLEFGRKLNNHFI</sequence>
<keyword evidence="2" id="KW-1185">Reference proteome</keyword>
<dbReference type="EMBL" id="BPLR01010053">
    <property type="protein sequence ID" value="GIY36470.1"/>
    <property type="molecule type" value="Genomic_DNA"/>
</dbReference>
<name>A0AAV4SVE8_CAEEX</name>
<proteinExistence type="predicted"/>
<dbReference type="Proteomes" id="UP001054945">
    <property type="component" value="Unassembled WGS sequence"/>
</dbReference>
<dbReference type="AlphaFoldDB" id="A0AAV4SVE8"/>
<protein>
    <submittedName>
        <fullName evidence="1">Uncharacterized protein</fullName>
    </submittedName>
</protein>
<accession>A0AAV4SVE8</accession>
<gene>
    <name evidence="1" type="ORF">CEXT_653991</name>
</gene>
<comment type="caution">
    <text evidence="1">The sequence shown here is derived from an EMBL/GenBank/DDBJ whole genome shotgun (WGS) entry which is preliminary data.</text>
</comment>
<reference evidence="1 2" key="1">
    <citation type="submission" date="2021-06" db="EMBL/GenBank/DDBJ databases">
        <title>Caerostris extrusa draft genome.</title>
        <authorList>
            <person name="Kono N."/>
            <person name="Arakawa K."/>
        </authorList>
    </citation>
    <scope>NUCLEOTIDE SEQUENCE [LARGE SCALE GENOMIC DNA]</scope>
</reference>
<evidence type="ECO:0000313" key="2">
    <source>
        <dbReference type="Proteomes" id="UP001054945"/>
    </source>
</evidence>